<feature type="region of interest" description="Disordered" evidence="1">
    <location>
        <begin position="152"/>
        <end position="191"/>
    </location>
</feature>
<evidence type="ECO:0000256" key="1">
    <source>
        <dbReference type="SAM" id="MobiDB-lite"/>
    </source>
</evidence>
<name>A0A919S9H6_9ACTN</name>
<protein>
    <submittedName>
        <fullName evidence="3">Uncharacterized protein</fullName>
    </submittedName>
</protein>
<proteinExistence type="predicted"/>
<keyword evidence="4" id="KW-1185">Reference proteome</keyword>
<evidence type="ECO:0000256" key="2">
    <source>
        <dbReference type="SAM" id="Phobius"/>
    </source>
</evidence>
<dbReference type="Proteomes" id="UP000681340">
    <property type="component" value="Unassembled WGS sequence"/>
</dbReference>
<organism evidence="3 4">
    <name type="scientific">Actinoplanes auranticolor</name>
    <dbReference type="NCBI Taxonomy" id="47988"/>
    <lineage>
        <taxon>Bacteria</taxon>
        <taxon>Bacillati</taxon>
        <taxon>Actinomycetota</taxon>
        <taxon>Actinomycetes</taxon>
        <taxon>Micromonosporales</taxon>
        <taxon>Micromonosporaceae</taxon>
        <taxon>Actinoplanes</taxon>
    </lineage>
</organism>
<comment type="caution">
    <text evidence="3">The sequence shown here is derived from an EMBL/GenBank/DDBJ whole genome shotgun (WGS) entry which is preliminary data.</text>
</comment>
<keyword evidence="2" id="KW-0472">Membrane</keyword>
<sequence length="191" mass="20520">MPRIQLPLRWRIAWWSLLLLSAALGTHSLTKAAIVAGVLESSGKQIPVVLSAALAVALVVSWVVWANLTRNIVEAHGGTVAVVRNWAMSSATILILLSVVLPSDNEAVHLIRVAAAALLVVGAFLARARIQSWLTAPGPPAGAGVPRAETVLTPSLSGVPSPEPRPEDWDAGRWDPEIQADIERRRHRETR</sequence>
<keyword evidence="2" id="KW-1133">Transmembrane helix</keyword>
<gene>
    <name evidence="3" type="ORF">Aau02nite_26550</name>
</gene>
<reference evidence="3" key="1">
    <citation type="submission" date="2021-03" db="EMBL/GenBank/DDBJ databases">
        <title>Whole genome shotgun sequence of Actinoplanes auranticolor NBRC 12245.</title>
        <authorList>
            <person name="Komaki H."/>
            <person name="Tamura T."/>
        </authorList>
    </citation>
    <scope>NUCLEOTIDE SEQUENCE</scope>
    <source>
        <strain evidence="3">NBRC 12245</strain>
    </source>
</reference>
<evidence type="ECO:0000313" key="3">
    <source>
        <dbReference type="EMBL" id="GIM67244.1"/>
    </source>
</evidence>
<feature type="transmembrane region" description="Helical" evidence="2">
    <location>
        <begin position="107"/>
        <end position="126"/>
    </location>
</feature>
<dbReference type="EMBL" id="BOQL01000021">
    <property type="protein sequence ID" value="GIM67244.1"/>
    <property type="molecule type" value="Genomic_DNA"/>
</dbReference>
<feature type="transmembrane region" description="Helical" evidence="2">
    <location>
        <begin position="48"/>
        <end position="68"/>
    </location>
</feature>
<dbReference type="AlphaFoldDB" id="A0A919S9H6"/>
<evidence type="ECO:0000313" key="4">
    <source>
        <dbReference type="Proteomes" id="UP000681340"/>
    </source>
</evidence>
<feature type="compositionally biased region" description="Basic and acidic residues" evidence="1">
    <location>
        <begin position="164"/>
        <end position="184"/>
    </location>
</feature>
<feature type="transmembrane region" description="Helical" evidence="2">
    <location>
        <begin position="80"/>
        <end position="101"/>
    </location>
</feature>
<accession>A0A919S9H6</accession>
<keyword evidence="2" id="KW-0812">Transmembrane</keyword>